<reference evidence="8 9" key="1">
    <citation type="submission" date="2020-02" db="EMBL/GenBank/DDBJ databases">
        <title>Rhodobacter translucens sp. nov., a novel bacterium isolated from activated sludge.</title>
        <authorList>
            <person name="Liu J."/>
        </authorList>
    </citation>
    <scope>NUCLEOTIDE SEQUENCE [LARGE SCALE GENOMIC DNA]</scope>
    <source>
        <strain evidence="8 9">HX-7-19</strain>
    </source>
</reference>
<dbReference type="InterPro" id="IPR044068">
    <property type="entry name" value="CB"/>
</dbReference>
<evidence type="ECO:0000313" key="8">
    <source>
        <dbReference type="EMBL" id="NGQ91503.1"/>
    </source>
</evidence>
<gene>
    <name evidence="8" type="ORF">G5V65_11400</name>
</gene>
<dbReference type="EMBL" id="JAALFE010000010">
    <property type="protein sequence ID" value="NGQ91503.1"/>
    <property type="molecule type" value="Genomic_DNA"/>
</dbReference>
<dbReference type="AlphaFoldDB" id="A0A6M1U8F0"/>
<dbReference type="Pfam" id="PF00589">
    <property type="entry name" value="Phage_integrase"/>
    <property type="match status" value="1"/>
</dbReference>
<feature type="domain" description="Core-binding (CB)" evidence="7">
    <location>
        <begin position="55"/>
        <end position="134"/>
    </location>
</feature>
<accession>A0A6M1U8F0</accession>
<evidence type="ECO:0000259" key="7">
    <source>
        <dbReference type="PROSITE" id="PS51900"/>
    </source>
</evidence>
<evidence type="ECO:0000256" key="1">
    <source>
        <dbReference type="ARBA" id="ARBA00008857"/>
    </source>
</evidence>
<dbReference type="Gene3D" id="1.10.443.10">
    <property type="entry name" value="Intergrase catalytic core"/>
    <property type="match status" value="1"/>
</dbReference>
<keyword evidence="9" id="KW-1185">Reference proteome</keyword>
<protein>
    <submittedName>
        <fullName evidence="8">Tyrosine-type recombinase/integrase</fullName>
    </submittedName>
</protein>
<dbReference type="Proteomes" id="UP000474758">
    <property type="component" value="Unassembled WGS sequence"/>
</dbReference>
<evidence type="ECO:0000313" key="9">
    <source>
        <dbReference type="Proteomes" id="UP000474758"/>
    </source>
</evidence>
<keyword evidence="4" id="KW-0233">DNA recombination</keyword>
<comment type="similarity">
    <text evidence="1">Belongs to the 'phage' integrase family.</text>
</comment>
<dbReference type="GO" id="GO:0003677">
    <property type="term" value="F:DNA binding"/>
    <property type="evidence" value="ECO:0007669"/>
    <property type="project" value="UniProtKB-UniRule"/>
</dbReference>
<evidence type="ECO:0000256" key="4">
    <source>
        <dbReference type="ARBA" id="ARBA00023172"/>
    </source>
</evidence>
<evidence type="ECO:0000256" key="5">
    <source>
        <dbReference type="PROSITE-ProRule" id="PRU01248"/>
    </source>
</evidence>
<dbReference type="InterPro" id="IPR013762">
    <property type="entry name" value="Integrase-like_cat_sf"/>
</dbReference>
<name>A0A6M1U8F0_9RHOB</name>
<dbReference type="RefSeq" id="WP_165050118.1">
    <property type="nucleotide sequence ID" value="NZ_JAALFE010000010.1"/>
</dbReference>
<dbReference type="GO" id="GO:0015074">
    <property type="term" value="P:DNA integration"/>
    <property type="evidence" value="ECO:0007669"/>
    <property type="project" value="UniProtKB-KW"/>
</dbReference>
<comment type="caution">
    <text evidence="8">The sequence shown here is derived from an EMBL/GenBank/DDBJ whole genome shotgun (WGS) entry which is preliminary data.</text>
</comment>
<dbReference type="InterPro" id="IPR010998">
    <property type="entry name" value="Integrase_recombinase_N"/>
</dbReference>
<sequence length="326" mass="36488">MKRSLPAFVYPKGKRGYLYFVRPGTCQRIHAAPGTAEFYAEYTRLLRGRIVTPKQTISKLIASYRQSRGWAKLAFNTRKSYERSLAYFEKSAGNVDPATLQRVHIIQMQKALSDKPTDANRKIGALSVLLEHAIDIGWMKDNPAKGVKSLPATGKVRKPWPADLIAAFRATATGRTALLFELLLGTGQRINDVLALRWSDMDGDGFTIKQGKTKRELFIPLTDRLRAVLDATPKRSLFIVCQDNGRPVGYNLAWKDIREVREKIGAQEYDIHALRHAAASEIASIPGLTSEHVMAITGHSAVEMVRLYAGKAMQRARAKEAQEKRK</sequence>
<dbReference type="GO" id="GO:0006310">
    <property type="term" value="P:DNA recombination"/>
    <property type="evidence" value="ECO:0007669"/>
    <property type="project" value="UniProtKB-KW"/>
</dbReference>
<dbReference type="PROSITE" id="PS51900">
    <property type="entry name" value="CB"/>
    <property type="match status" value="1"/>
</dbReference>
<dbReference type="Gene3D" id="1.10.150.130">
    <property type="match status" value="1"/>
</dbReference>
<dbReference type="PANTHER" id="PTHR30349:SF64">
    <property type="entry name" value="PROPHAGE INTEGRASE INTD-RELATED"/>
    <property type="match status" value="1"/>
</dbReference>
<keyword evidence="2" id="KW-0229">DNA integration</keyword>
<dbReference type="PANTHER" id="PTHR30349">
    <property type="entry name" value="PHAGE INTEGRASE-RELATED"/>
    <property type="match status" value="1"/>
</dbReference>
<dbReference type="InterPro" id="IPR011010">
    <property type="entry name" value="DNA_brk_join_enz"/>
</dbReference>
<dbReference type="SUPFAM" id="SSF56349">
    <property type="entry name" value="DNA breaking-rejoining enzymes"/>
    <property type="match status" value="1"/>
</dbReference>
<keyword evidence="3 5" id="KW-0238">DNA-binding</keyword>
<organism evidence="8 9">
    <name type="scientific">Paragemmobacter kunshanensis</name>
    <dbReference type="NCBI Taxonomy" id="2583234"/>
    <lineage>
        <taxon>Bacteria</taxon>
        <taxon>Pseudomonadati</taxon>
        <taxon>Pseudomonadota</taxon>
        <taxon>Alphaproteobacteria</taxon>
        <taxon>Rhodobacterales</taxon>
        <taxon>Paracoccaceae</taxon>
        <taxon>Paragemmobacter</taxon>
    </lineage>
</organism>
<dbReference type="InterPro" id="IPR050090">
    <property type="entry name" value="Tyrosine_recombinase_XerCD"/>
</dbReference>
<dbReference type="PROSITE" id="PS51898">
    <property type="entry name" value="TYR_RECOMBINASE"/>
    <property type="match status" value="1"/>
</dbReference>
<dbReference type="InterPro" id="IPR002104">
    <property type="entry name" value="Integrase_catalytic"/>
</dbReference>
<evidence type="ECO:0000256" key="2">
    <source>
        <dbReference type="ARBA" id="ARBA00022908"/>
    </source>
</evidence>
<feature type="domain" description="Tyr recombinase" evidence="6">
    <location>
        <begin position="155"/>
        <end position="321"/>
    </location>
</feature>
<proteinExistence type="inferred from homology"/>
<evidence type="ECO:0000259" key="6">
    <source>
        <dbReference type="PROSITE" id="PS51898"/>
    </source>
</evidence>
<evidence type="ECO:0000256" key="3">
    <source>
        <dbReference type="ARBA" id="ARBA00023125"/>
    </source>
</evidence>